<evidence type="ECO:0000256" key="1">
    <source>
        <dbReference type="SAM" id="SignalP"/>
    </source>
</evidence>
<keyword evidence="3" id="KW-1185">Reference proteome</keyword>
<dbReference type="RefSeq" id="WP_213555209.1">
    <property type="nucleotide sequence ID" value="NZ_JBHZDI010000017.1"/>
</dbReference>
<feature type="chain" id="PRO_5045737671" evidence="1">
    <location>
        <begin position="28"/>
        <end position="105"/>
    </location>
</feature>
<keyword evidence="1" id="KW-0732">Signal</keyword>
<evidence type="ECO:0000313" key="2">
    <source>
        <dbReference type="EMBL" id="QVI19174.1"/>
    </source>
</evidence>
<proteinExistence type="predicted"/>
<dbReference type="Proteomes" id="UP000683310">
    <property type="component" value="Chromosome"/>
</dbReference>
<accession>A0ABX8CGT6</accession>
<gene>
    <name evidence="2" type="ORF">KHQ06_22280</name>
</gene>
<feature type="signal peptide" evidence="1">
    <location>
        <begin position="1"/>
        <end position="27"/>
    </location>
</feature>
<dbReference type="EMBL" id="CP074371">
    <property type="protein sequence ID" value="QVI19174.1"/>
    <property type="molecule type" value="Genomic_DNA"/>
</dbReference>
<name>A0ABX8CGT6_9NOCA</name>
<reference evidence="2 3" key="1">
    <citation type="submission" date="2021-04" db="EMBL/GenBank/DDBJ databases">
        <title>Nocardia tengchongensis.</title>
        <authorList>
            <person name="Zhuang k."/>
            <person name="Ran Y."/>
            <person name="Li W."/>
        </authorList>
    </citation>
    <scope>NUCLEOTIDE SEQUENCE [LARGE SCALE GENOMIC DNA]</scope>
    <source>
        <strain evidence="2 3">CFH S0057</strain>
    </source>
</reference>
<organism evidence="2 3">
    <name type="scientific">Nocardia tengchongensis</name>
    <dbReference type="NCBI Taxonomy" id="2055889"/>
    <lineage>
        <taxon>Bacteria</taxon>
        <taxon>Bacillati</taxon>
        <taxon>Actinomycetota</taxon>
        <taxon>Actinomycetes</taxon>
        <taxon>Mycobacteriales</taxon>
        <taxon>Nocardiaceae</taxon>
        <taxon>Nocardia</taxon>
    </lineage>
</organism>
<sequence>MASRPLARLAVLTAVAAAALAPMAAAAADADLPDGLHCDVLDCRNDTDHDYAVSGTMQCEYTDTDGSGSSVGEDFADIVPAHSLYRLSGCLGGQSPYLRSIDWIR</sequence>
<evidence type="ECO:0000313" key="3">
    <source>
        <dbReference type="Proteomes" id="UP000683310"/>
    </source>
</evidence>
<protein>
    <submittedName>
        <fullName evidence="2">Uncharacterized protein</fullName>
    </submittedName>
</protein>